<dbReference type="Proteomes" id="UP000192761">
    <property type="component" value="Unassembled WGS sequence"/>
</dbReference>
<dbReference type="AlphaFoldDB" id="A0A1W1XU78"/>
<feature type="transmembrane region" description="Helical" evidence="1">
    <location>
        <begin position="178"/>
        <end position="197"/>
    </location>
</feature>
<feature type="transmembrane region" description="Helical" evidence="1">
    <location>
        <begin position="6"/>
        <end position="25"/>
    </location>
</feature>
<name>A0A1W1XU78_9NEIS</name>
<keyword evidence="3" id="KW-1185">Reference proteome</keyword>
<proteinExistence type="predicted"/>
<evidence type="ECO:0000313" key="3">
    <source>
        <dbReference type="Proteomes" id="UP000192761"/>
    </source>
</evidence>
<feature type="transmembrane region" description="Helical" evidence="1">
    <location>
        <begin position="240"/>
        <end position="257"/>
    </location>
</feature>
<accession>A0A1W1XU78</accession>
<keyword evidence="1" id="KW-0472">Membrane</keyword>
<keyword evidence="1" id="KW-1133">Transmembrane helix</keyword>
<evidence type="ECO:0000256" key="1">
    <source>
        <dbReference type="SAM" id="Phobius"/>
    </source>
</evidence>
<dbReference type="STRING" id="1121001.SAMN02745857_02889"/>
<feature type="transmembrane region" description="Helical" evidence="1">
    <location>
        <begin position="209"/>
        <end position="228"/>
    </location>
</feature>
<protein>
    <submittedName>
        <fullName evidence="2">Uncharacterized protein</fullName>
    </submittedName>
</protein>
<dbReference type="EMBL" id="FWXD01000017">
    <property type="protein sequence ID" value="SMC27513.1"/>
    <property type="molecule type" value="Genomic_DNA"/>
</dbReference>
<keyword evidence="1" id="KW-0812">Transmembrane</keyword>
<dbReference type="OrthoDB" id="8807738at2"/>
<gene>
    <name evidence="2" type="ORF">SAMN02745857_02889</name>
</gene>
<sequence length="342" mass="37856">MPIKLLLLFNVFVVLGLLALFVVLMRRVSQLKAAQQRVIEQLALGPDEQWHRVNIATTAQFKNLFKMQGFGAKGVAVIGKEGVRLLAEGPGGVKIDRQFALDPAQIRWWGNHGLGSSNLHWLQFGTSDALMVSADTGMNALQSREATADLYRRLLGNAAPPQEALRDFALDKNPASRAVLAILALVAAYAVIDGGFANQMRLIQPRLPTLLLLSYPLSIAVAILVYRWLSRANVPSRESILLCMLLGAACSGAWVPAAKRLDQALAGPAASYAYKLQDEATLQPVDTTLPQLKFKREAAYWKQFETGSTHQFQLVHGPLGLWQLDTRELNNKTREFYRNRDD</sequence>
<reference evidence="2 3" key="1">
    <citation type="submission" date="2017-04" db="EMBL/GenBank/DDBJ databases">
        <authorList>
            <person name="Afonso C.L."/>
            <person name="Miller P.J."/>
            <person name="Scott M.A."/>
            <person name="Spackman E."/>
            <person name="Goraichik I."/>
            <person name="Dimitrov K.M."/>
            <person name="Suarez D.L."/>
            <person name="Swayne D.E."/>
        </authorList>
    </citation>
    <scope>NUCLEOTIDE SEQUENCE [LARGE SCALE GENOMIC DNA]</scope>
    <source>
        <strain evidence="2 3">DSM 23236</strain>
    </source>
</reference>
<dbReference type="RefSeq" id="WP_084091513.1">
    <property type="nucleotide sequence ID" value="NZ_FWXD01000017.1"/>
</dbReference>
<organism evidence="2 3">
    <name type="scientific">Andreprevotia lacus DSM 23236</name>
    <dbReference type="NCBI Taxonomy" id="1121001"/>
    <lineage>
        <taxon>Bacteria</taxon>
        <taxon>Pseudomonadati</taxon>
        <taxon>Pseudomonadota</taxon>
        <taxon>Betaproteobacteria</taxon>
        <taxon>Neisseriales</taxon>
        <taxon>Chitinibacteraceae</taxon>
        <taxon>Andreprevotia</taxon>
    </lineage>
</organism>
<evidence type="ECO:0000313" key="2">
    <source>
        <dbReference type="EMBL" id="SMC27513.1"/>
    </source>
</evidence>